<evidence type="ECO:0000313" key="16">
    <source>
        <dbReference type="EMBL" id="KYR02864.1"/>
    </source>
</evidence>
<feature type="chain" id="PRO_5007593693" evidence="14">
    <location>
        <begin position="20"/>
        <end position="754"/>
    </location>
</feature>
<evidence type="ECO:0000256" key="7">
    <source>
        <dbReference type="ARBA" id="ARBA00023040"/>
    </source>
</evidence>
<evidence type="ECO:0000256" key="2">
    <source>
        <dbReference type="ARBA" id="ARBA00005414"/>
    </source>
</evidence>
<comment type="subcellular location">
    <subcellularLocation>
        <location evidence="1">Membrane</location>
        <topology evidence="1">Multi-pass membrane protein</topology>
    </subcellularLocation>
</comment>
<dbReference type="AlphaFoldDB" id="A0A152A9H4"/>
<evidence type="ECO:0000256" key="4">
    <source>
        <dbReference type="ARBA" id="ARBA00022692"/>
    </source>
</evidence>
<dbReference type="OrthoDB" id="17301at2759"/>
<evidence type="ECO:0000259" key="15">
    <source>
        <dbReference type="PROSITE" id="PS50259"/>
    </source>
</evidence>
<comment type="similarity">
    <text evidence="3">In the N-terminal section; belongs to the BMP lipoprotein family.</text>
</comment>
<dbReference type="InterPro" id="IPR051530">
    <property type="entry name" value="mGluR/GABA-B-like"/>
</dbReference>
<dbReference type="InterPro" id="IPR017978">
    <property type="entry name" value="GPCR_3_C"/>
</dbReference>
<evidence type="ECO:0000256" key="12">
    <source>
        <dbReference type="SAM" id="MobiDB-lite"/>
    </source>
</evidence>
<feature type="transmembrane region" description="Helical" evidence="13">
    <location>
        <begin position="377"/>
        <end position="402"/>
    </location>
</feature>
<feature type="compositionally biased region" description="Polar residues" evidence="12">
    <location>
        <begin position="669"/>
        <end position="679"/>
    </location>
</feature>
<feature type="signal peptide" evidence="14">
    <location>
        <begin position="1"/>
        <end position="19"/>
    </location>
</feature>
<keyword evidence="8 13" id="KW-0472">Membrane</keyword>
<dbReference type="Proteomes" id="UP000076078">
    <property type="component" value="Unassembled WGS sequence"/>
</dbReference>
<dbReference type="Gene3D" id="3.40.50.2300">
    <property type="match status" value="2"/>
</dbReference>
<keyword evidence="9 16" id="KW-0675">Receptor</keyword>
<dbReference type="FunCoup" id="A0A152A9H4">
    <property type="interactions" value="25"/>
</dbReference>
<dbReference type="OMA" id="INDANHS"/>
<comment type="similarity">
    <text evidence="2">In the C-terminal section; belongs to the G-protein coupled receptor 3 family. GABA-B receptor subfamily.</text>
</comment>
<dbReference type="PROSITE" id="PS50259">
    <property type="entry name" value="G_PROTEIN_RECEP_F3_4"/>
    <property type="match status" value="1"/>
</dbReference>
<keyword evidence="17" id="KW-1185">Reference proteome</keyword>
<feature type="transmembrane region" description="Helical" evidence="13">
    <location>
        <begin position="579"/>
        <end position="598"/>
    </location>
</feature>
<name>A0A152A9H4_TIELA</name>
<dbReference type="InterPro" id="IPR003760">
    <property type="entry name" value="PnrA-like"/>
</dbReference>
<proteinExistence type="inferred from homology"/>
<feature type="domain" description="G-protein coupled receptors family 3 profile" evidence="15">
    <location>
        <begin position="389"/>
        <end position="633"/>
    </location>
</feature>
<dbReference type="GO" id="GO:0005886">
    <property type="term" value="C:plasma membrane"/>
    <property type="evidence" value="ECO:0007669"/>
    <property type="project" value="InterPro"/>
</dbReference>
<evidence type="ECO:0000256" key="3">
    <source>
        <dbReference type="ARBA" id="ARBA00010620"/>
    </source>
</evidence>
<comment type="caution">
    <text evidence="16">The sequence shown here is derived from an EMBL/GenBank/DDBJ whole genome shotgun (WGS) entry which is preliminary data.</text>
</comment>
<evidence type="ECO:0000256" key="11">
    <source>
        <dbReference type="ARBA" id="ARBA00023224"/>
    </source>
</evidence>
<keyword evidence="5 14" id="KW-0732">Signal</keyword>
<keyword evidence="10" id="KW-0325">Glycoprotein</keyword>
<feature type="transmembrane region" description="Helical" evidence="13">
    <location>
        <begin position="447"/>
        <end position="465"/>
    </location>
</feature>
<keyword evidence="11" id="KW-0807">Transducer</keyword>
<reference evidence="16 17" key="1">
    <citation type="submission" date="2015-12" db="EMBL/GenBank/DDBJ databases">
        <title>Dictyostelia acquired genes for synthesis and detection of signals that induce cell-type specialization by lateral gene transfer from prokaryotes.</title>
        <authorList>
            <person name="Gloeckner G."/>
            <person name="Schaap P."/>
        </authorList>
    </citation>
    <scope>NUCLEOTIDE SEQUENCE [LARGE SCALE GENOMIC DNA]</scope>
    <source>
        <strain evidence="16 17">TK</strain>
    </source>
</reference>
<feature type="transmembrane region" description="Helical" evidence="13">
    <location>
        <begin position="414"/>
        <end position="435"/>
    </location>
</feature>
<gene>
    <name evidence="16" type="ORF">DLAC_00335</name>
</gene>
<dbReference type="EMBL" id="LODT01000001">
    <property type="protein sequence ID" value="KYR02864.1"/>
    <property type="molecule type" value="Genomic_DNA"/>
</dbReference>
<feature type="compositionally biased region" description="Low complexity" evidence="12">
    <location>
        <begin position="647"/>
        <end position="666"/>
    </location>
</feature>
<dbReference type="PANTHER" id="PTHR46924">
    <property type="entry name" value="METABOTROPIC GLUTAMATE RECEPTOR-LIKE PROTEIN C-RELATED-RELATED"/>
    <property type="match status" value="1"/>
</dbReference>
<evidence type="ECO:0000256" key="9">
    <source>
        <dbReference type="ARBA" id="ARBA00023170"/>
    </source>
</evidence>
<dbReference type="Pfam" id="PF00003">
    <property type="entry name" value="7tm_3"/>
    <property type="match status" value="1"/>
</dbReference>
<keyword evidence="4 13" id="KW-0812">Transmembrane</keyword>
<sequence>MKYLYIYIYLLISVSTVLSIYDENIKIAIISSEHPNDLGYNYQVNEAKVNVEKYLKLRNVNYFSGVHDDPYIFMENLIVNEGYKIIIVATYDFTYQAADLSDHYPNTQFLTRTVYSKDNTKQNNLQYVNYDFAGANFFTGLFAGYATKTNKVGYIQPGEPISGEYPAHAFFLGARMANPNVEAYNIITGSWSNIEISSRATQKLIDDYNVDIFGQTQDDMTVSITAVDNGFVGMGTNGFNQQKVFGDKIGFSYILNWTDCFLDLVINTMDHPDGNFNHTTCYGTWGNGFLTYNFATNIDPFIIEEMEKKLDPIIADDSKLFFCSQLNPYLFNGSLLDTNNCVLESDYFFNLTDPYPGMTSLGVYQIPLTLKQVPQPFTYGICIACGILILLALIMQVIVWMNKNRSIIRSASPIFCLLIIMGGILVYIGIIFWSIPPTNARCNLRIWFVSIGFTILIGSLVVKNFRIWLIFDNPELKTIKITNYQLIPWIGALILINGILMGAITGAGDLKSIMEIGTDDLGKYEFQNVCQMSNRGSIPLYILLGYFAVLLLIGVFVSWKIRIVDIAEFNESKPIANTLYAISFSLFIIISLVVSPQYYMDEQIILAIAGLFMATAALAIIFIPKIYGLIIKPASLDNTLYTKKKSSVSTSRSSGSKNSNGNSNEVKSVDSQNRVNNSTDVKKSKNSKNSKNSNQPQQLNNIMLKDFTDESDLSEEPDNVSDHQPTIPKENILVLAEFTDDSDLSDNEYIQENV</sequence>
<evidence type="ECO:0000256" key="6">
    <source>
        <dbReference type="ARBA" id="ARBA00022989"/>
    </source>
</evidence>
<evidence type="ECO:0000256" key="8">
    <source>
        <dbReference type="ARBA" id="ARBA00023136"/>
    </source>
</evidence>
<feature type="transmembrane region" description="Helical" evidence="13">
    <location>
        <begin position="486"/>
        <end position="504"/>
    </location>
</feature>
<evidence type="ECO:0000256" key="10">
    <source>
        <dbReference type="ARBA" id="ARBA00023180"/>
    </source>
</evidence>
<dbReference type="CDD" id="cd15047">
    <property type="entry name" value="7tmC_GABA-B-like"/>
    <property type="match status" value="1"/>
</dbReference>
<evidence type="ECO:0000313" key="17">
    <source>
        <dbReference type="Proteomes" id="UP000076078"/>
    </source>
</evidence>
<evidence type="ECO:0000256" key="5">
    <source>
        <dbReference type="ARBA" id="ARBA00022729"/>
    </source>
</evidence>
<evidence type="ECO:0000256" key="13">
    <source>
        <dbReference type="SAM" id="Phobius"/>
    </source>
</evidence>
<feature type="region of interest" description="Disordered" evidence="12">
    <location>
        <begin position="647"/>
        <end position="700"/>
    </location>
</feature>
<dbReference type="Pfam" id="PF02608">
    <property type="entry name" value="Bmp"/>
    <property type="match status" value="1"/>
</dbReference>
<protein>
    <submittedName>
        <fullName evidence="16">G-protein-coupled receptor family 3</fullName>
    </submittedName>
</protein>
<dbReference type="InParanoid" id="A0A152A9H4"/>
<organism evidence="16 17">
    <name type="scientific">Tieghemostelium lacteum</name>
    <name type="common">Slime mold</name>
    <name type="synonym">Dictyostelium lacteum</name>
    <dbReference type="NCBI Taxonomy" id="361077"/>
    <lineage>
        <taxon>Eukaryota</taxon>
        <taxon>Amoebozoa</taxon>
        <taxon>Evosea</taxon>
        <taxon>Eumycetozoa</taxon>
        <taxon>Dictyostelia</taxon>
        <taxon>Dictyosteliales</taxon>
        <taxon>Raperosteliaceae</taxon>
        <taxon>Tieghemostelium</taxon>
    </lineage>
</organism>
<evidence type="ECO:0000256" key="14">
    <source>
        <dbReference type="SAM" id="SignalP"/>
    </source>
</evidence>
<feature type="transmembrane region" description="Helical" evidence="13">
    <location>
        <begin position="604"/>
        <end position="623"/>
    </location>
</feature>
<keyword evidence="7" id="KW-0297">G-protein coupled receptor</keyword>
<feature type="transmembrane region" description="Helical" evidence="13">
    <location>
        <begin position="538"/>
        <end position="559"/>
    </location>
</feature>
<evidence type="ECO:0000256" key="1">
    <source>
        <dbReference type="ARBA" id="ARBA00004141"/>
    </source>
</evidence>
<keyword evidence="6 13" id="KW-1133">Transmembrane helix</keyword>
<dbReference type="GO" id="GO:0004930">
    <property type="term" value="F:G protein-coupled receptor activity"/>
    <property type="evidence" value="ECO:0007669"/>
    <property type="project" value="UniProtKB-KW"/>
</dbReference>
<accession>A0A152A9H4</accession>